<dbReference type="InterPro" id="IPR008909">
    <property type="entry name" value="DALR_anticod-bd"/>
</dbReference>
<accession>A0A933NZB7</accession>
<dbReference type="InterPro" id="IPR006194">
    <property type="entry name" value="Gly-tRNA-synth_heterodimer"/>
</dbReference>
<evidence type="ECO:0000256" key="4">
    <source>
        <dbReference type="ARBA" id="ARBA00022490"/>
    </source>
</evidence>
<keyword evidence="7 11" id="KW-0067">ATP-binding</keyword>
<evidence type="ECO:0000256" key="10">
    <source>
        <dbReference type="ARBA" id="ARBA00047937"/>
    </source>
</evidence>
<dbReference type="PROSITE" id="PS50861">
    <property type="entry name" value="AA_TRNA_LIGASE_II_GLYAB"/>
    <property type="match status" value="1"/>
</dbReference>
<dbReference type="EC" id="6.1.1.14" evidence="11"/>
<dbReference type="InterPro" id="IPR015944">
    <property type="entry name" value="Gly-tRNA-synth_bsu"/>
</dbReference>
<reference evidence="13" key="1">
    <citation type="submission" date="2020-07" db="EMBL/GenBank/DDBJ databases">
        <title>Huge and variable diversity of episymbiotic CPR bacteria and DPANN archaea in groundwater ecosystems.</title>
        <authorList>
            <person name="He C.Y."/>
            <person name="Keren R."/>
            <person name="Whittaker M."/>
            <person name="Farag I.F."/>
            <person name="Doudna J."/>
            <person name="Cate J.H.D."/>
            <person name="Banfield J.F."/>
        </authorList>
    </citation>
    <scope>NUCLEOTIDE SEQUENCE</scope>
    <source>
        <strain evidence="13">NC_groundwater_1586_Pr3_B-0.1um_66_15</strain>
    </source>
</reference>
<keyword evidence="4 11" id="KW-0963">Cytoplasm</keyword>
<evidence type="ECO:0000256" key="9">
    <source>
        <dbReference type="ARBA" id="ARBA00023146"/>
    </source>
</evidence>
<evidence type="ECO:0000259" key="12">
    <source>
        <dbReference type="Pfam" id="PF05746"/>
    </source>
</evidence>
<organism evidence="13 14">
    <name type="scientific">Devosia nanyangense</name>
    <dbReference type="NCBI Taxonomy" id="1228055"/>
    <lineage>
        <taxon>Bacteria</taxon>
        <taxon>Pseudomonadati</taxon>
        <taxon>Pseudomonadota</taxon>
        <taxon>Alphaproteobacteria</taxon>
        <taxon>Hyphomicrobiales</taxon>
        <taxon>Devosiaceae</taxon>
        <taxon>Devosia</taxon>
    </lineage>
</organism>
<dbReference type="GO" id="GO:0004820">
    <property type="term" value="F:glycine-tRNA ligase activity"/>
    <property type="evidence" value="ECO:0007669"/>
    <property type="project" value="UniProtKB-UniRule"/>
</dbReference>
<protein>
    <recommendedName>
        <fullName evidence="11">Glycine--tRNA ligase beta subunit</fullName>
        <ecNumber evidence="11">6.1.1.14</ecNumber>
    </recommendedName>
    <alternativeName>
        <fullName evidence="11">Glycyl-tRNA synthetase beta subunit</fullName>
        <shortName evidence="11">GlyRS</shortName>
    </alternativeName>
</protein>
<dbReference type="GO" id="GO:0004814">
    <property type="term" value="F:arginine-tRNA ligase activity"/>
    <property type="evidence" value="ECO:0007669"/>
    <property type="project" value="InterPro"/>
</dbReference>
<comment type="subcellular location">
    <subcellularLocation>
        <location evidence="1 11">Cytoplasm</location>
    </subcellularLocation>
</comment>
<dbReference type="GO" id="GO:0005524">
    <property type="term" value="F:ATP binding"/>
    <property type="evidence" value="ECO:0007669"/>
    <property type="project" value="UniProtKB-UniRule"/>
</dbReference>
<evidence type="ECO:0000256" key="7">
    <source>
        <dbReference type="ARBA" id="ARBA00022840"/>
    </source>
</evidence>
<gene>
    <name evidence="11" type="primary">glyS</name>
    <name evidence="13" type="ORF">HY834_14280</name>
</gene>
<name>A0A933NZB7_9HYPH</name>
<keyword evidence="5 11" id="KW-0436">Ligase</keyword>
<keyword evidence="6 11" id="KW-0547">Nucleotide-binding</keyword>
<evidence type="ECO:0000256" key="11">
    <source>
        <dbReference type="HAMAP-Rule" id="MF_00255"/>
    </source>
</evidence>
<comment type="caution">
    <text evidence="13">The sequence shown here is derived from an EMBL/GenBank/DDBJ whole genome shotgun (WGS) entry which is preliminary data.</text>
</comment>
<dbReference type="Pfam" id="PF02092">
    <property type="entry name" value="tRNA_synt_2f"/>
    <property type="match status" value="1"/>
</dbReference>
<evidence type="ECO:0000256" key="3">
    <source>
        <dbReference type="ARBA" id="ARBA00011209"/>
    </source>
</evidence>
<sequence>MPELLLEIFSEEIPARFQRRAAEDLKKAVTDALVEAGLLYEGARAFVTPRRLALTVSAIPARSPDLKEEKKGPRVGAPQQAIDGFLKSAGLTSLDQASIVSDAKKGDSYVAHIERKGAEAPALLAAILPRIVSNFAWAKSMQWGNGGLTWVRPIRAITATFGTDNDEPMVIPFATNTIASGQTTYGHRFLAPEAIKVRRFDDYVQALEKAKVVLDLDRRKDIIRADAEHLAFAQGLTLIADEGLLEEVAGLVEWPVVMMGSFDESFLKVPEEVIIATIRANQKCFCLRDASGKLANRFVLTANNIATDGGATIVAGNERVIRARLSDAKFFYETDLKLPLEHGLPKLEESVFHAKLGTQFQRVERLVKLAAEIAPKVGADVEDAKRAAMLAKADLTTGMVGEFPELQGIMGRYYALAQGEKPAIANAVAEHYRPLGPTDRVPTDPVSIAVALADKLDLLTGFWTIDEKPTGSRDPFALRRAALGVIRMVTENKLTLTLEPLLAEHAKSFSSSADIADLLNFIDDRQDNLLKESGVRPDAIAALSGAIGWSLTSRKERAMALARLLGDEVGKSLMAGYRRATNILVAESKKDGHGYDAQVDPTKFTVDAETDLASAIQSVDASAAAMIKVDDYNGAIAVLATLRAPVDAFFEAVLVNDDDPAVRANRLHLLAALRDTMHLVADFSKVAG</sequence>
<evidence type="ECO:0000256" key="8">
    <source>
        <dbReference type="ARBA" id="ARBA00022917"/>
    </source>
</evidence>
<dbReference type="Proteomes" id="UP000782610">
    <property type="component" value="Unassembled WGS sequence"/>
</dbReference>
<proteinExistence type="inferred from homology"/>
<comment type="subunit">
    <text evidence="3 11">Tetramer of two alpha and two beta subunits.</text>
</comment>
<dbReference type="SUPFAM" id="SSF109604">
    <property type="entry name" value="HD-domain/PDEase-like"/>
    <property type="match status" value="1"/>
</dbReference>
<dbReference type="EMBL" id="JACRAF010000039">
    <property type="protein sequence ID" value="MBI4922911.1"/>
    <property type="molecule type" value="Genomic_DNA"/>
</dbReference>
<evidence type="ECO:0000256" key="6">
    <source>
        <dbReference type="ARBA" id="ARBA00022741"/>
    </source>
</evidence>
<comment type="similarity">
    <text evidence="2 11">Belongs to the class-II aminoacyl-tRNA synthetase family.</text>
</comment>
<evidence type="ECO:0000313" key="14">
    <source>
        <dbReference type="Proteomes" id="UP000782610"/>
    </source>
</evidence>
<dbReference type="Pfam" id="PF05746">
    <property type="entry name" value="DALR_1"/>
    <property type="match status" value="1"/>
</dbReference>
<dbReference type="NCBIfam" id="TIGR00211">
    <property type="entry name" value="glyS"/>
    <property type="match status" value="1"/>
</dbReference>
<dbReference type="PANTHER" id="PTHR30075:SF2">
    <property type="entry name" value="GLYCINE--TRNA LIGASE, CHLOROPLASTIC_MITOCHONDRIAL 2"/>
    <property type="match status" value="1"/>
</dbReference>
<evidence type="ECO:0000256" key="5">
    <source>
        <dbReference type="ARBA" id="ARBA00022598"/>
    </source>
</evidence>
<comment type="catalytic activity">
    <reaction evidence="10 11">
        <text>tRNA(Gly) + glycine + ATP = glycyl-tRNA(Gly) + AMP + diphosphate</text>
        <dbReference type="Rhea" id="RHEA:16013"/>
        <dbReference type="Rhea" id="RHEA-COMP:9664"/>
        <dbReference type="Rhea" id="RHEA-COMP:9683"/>
        <dbReference type="ChEBI" id="CHEBI:30616"/>
        <dbReference type="ChEBI" id="CHEBI:33019"/>
        <dbReference type="ChEBI" id="CHEBI:57305"/>
        <dbReference type="ChEBI" id="CHEBI:78442"/>
        <dbReference type="ChEBI" id="CHEBI:78522"/>
        <dbReference type="ChEBI" id="CHEBI:456215"/>
        <dbReference type="EC" id="6.1.1.14"/>
    </reaction>
</comment>
<dbReference type="GO" id="GO:0006426">
    <property type="term" value="P:glycyl-tRNA aminoacylation"/>
    <property type="evidence" value="ECO:0007669"/>
    <property type="project" value="UniProtKB-UniRule"/>
</dbReference>
<dbReference type="PRINTS" id="PR01045">
    <property type="entry name" value="TRNASYNTHGB"/>
</dbReference>
<dbReference type="AlphaFoldDB" id="A0A933NZB7"/>
<dbReference type="PANTHER" id="PTHR30075">
    <property type="entry name" value="GLYCYL-TRNA SYNTHETASE"/>
    <property type="match status" value="1"/>
</dbReference>
<keyword evidence="8 11" id="KW-0648">Protein biosynthesis</keyword>
<evidence type="ECO:0000256" key="1">
    <source>
        <dbReference type="ARBA" id="ARBA00004496"/>
    </source>
</evidence>
<evidence type="ECO:0000256" key="2">
    <source>
        <dbReference type="ARBA" id="ARBA00008226"/>
    </source>
</evidence>
<dbReference type="GO" id="GO:0005829">
    <property type="term" value="C:cytosol"/>
    <property type="evidence" value="ECO:0007669"/>
    <property type="project" value="TreeGrafter"/>
</dbReference>
<keyword evidence="9 11" id="KW-0030">Aminoacyl-tRNA synthetase</keyword>
<evidence type="ECO:0000313" key="13">
    <source>
        <dbReference type="EMBL" id="MBI4922911.1"/>
    </source>
</evidence>
<dbReference type="GO" id="GO:0006420">
    <property type="term" value="P:arginyl-tRNA aminoacylation"/>
    <property type="evidence" value="ECO:0007669"/>
    <property type="project" value="InterPro"/>
</dbReference>
<feature type="domain" description="DALR anticodon binding" evidence="12">
    <location>
        <begin position="576"/>
        <end position="678"/>
    </location>
</feature>
<dbReference type="HAMAP" id="MF_00255">
    <property type="entry name" value="Gly_tRNA_synth_beta"/>
    <property type="match status" value="1"/>
</dbReference>